<gene>
    <name evidence="1" type="ORF">E0L32_005687</name>
</gene>
<dbReference type="Proteomes" id="UP000319257">
    <property type="component" value="Unassembled WGS sequence"/>
</dbReference>
<keyword evidence="2" id="KW-1185">Reference proteome</keyword>
<organism evidence="1 2">
    <name type="scientific">Thyridium curvatum</name>
    <dbReference type="NCBI Taxonomy" id="1093900"/>
    <lineage>
        <taxon>Eukaryota</taxon>
        <taxon>Fungi</taxon>
        <taxon>Dikarya</taxon>
        <taxon>Ascomycota</taxon>
        <taxon>Pezizomycotina</taxon>
        <taxon>Sordariomycetes</taxon>
        <taxon>Sordariomycetidae</taxon>
        <taxon>Thyridiales</taxon>
        <taxon>Thyridiaceae</taxon>
        <taxon>Thyridium</taxon>
    </lineage>
</organism>
<dbReference type="AlphaFoldDB" id="A0A507B2M3"/>
<comment type="caution">
    <text evidence="1">The sequence shown here is derived from an EMBL/GenBank/DDBJ whole genome shotgun (WGS) entry which is preliminary data.</text>
</comment>
<dbReference type="RefSeq" id="XP_030995698.1">
    <property type="nucleotide sequence ID" value="XM_031140237.1"/>
</dbReference>
<protein>
    <submittedName>
        <fullName evidence="1">Uncharacterized protein</fullName>
    </submittedName>
</protein>
<dbReference type="EMBL" id="SKBQ01000030">
    <property type="protein sequence ID" value="TPX13987.1"/>
    <property type="molecule type" value="Genomic_DNA"/>
</dbReference>
<evidence type="ECO:0000313" key="2">
    <source>
        <dbReference type="Proteomes" id="UP000319257"/>
    </source>
</evidence>
<sequence>MNHTVSHSFESLTTGIGVSTQSDFHTHLTSAPEQGASNGVRDMVLSEALRSVLAPTSEVRYAQGDRDFTGLRGHGLENLREVLEFLADADIPACVVGINALRYYGAGRSTNEWDICVPTEHLKEAENLFDTSEKYERAEHTPPLLNSFRHLSATFKPKNVGFYFIIMPSSECFIDPRPEHCELSKNGIPYPQMRQFARALLVSQNGADVEDFIDGMDLDDAWGEEHLDFDELQVTGLQTTQFWNDELAIRDTGQFSTTINYRKQWSKSVANKDERIDPLMRGRSKTRWRRIKNDMDPRERKRQV</sequence>
<accession>A0A507B2M3</accession>
<proteinExistence type="predicted"/>
<reference evidence="1 2" key="1">
    <citation type="submission" date="2019-06" db="EMBL/GenBank/DDBJ databases">
        <title>Draft genome sequence of the filamentous fungus Phialemoniopsis curvata isolated from diesel fuel.</title>
        <authorList>
            <person name="Varaljay V.A."/>
            <person name="Lyon W.J."/>
            <person name="Crouch A.L."/>
            <person name="Drake C.E."/>
            <person name="Hollomon J.M."/>
            <person name="Nadeau L.J."/>
            <person name="Nunn H.S."/>
            <person name="Stevenson B.S."/>
            <person name="Bojanowski C.L."/>
            <person name="Crookes-Goodson W.J."/>
        </authorList>
    </citation>
    <scope>NUCLEOTIDE SEQUENCE [LARGE SCALE GENOMIC DNA]</scope>
    <source>
        <strain evidence="1 2">D216</strain>
    </source>
</reference>
<dbReference type="InParanoid" id="A0A507B2M3"/>
<dbReference type="GeneID" id="41973134"/>
<name>A0A507B2M3_9PEZI</name>
<dbReference type="OrthoDB" id="3259529at2759"/>
<evidence type="ECO:0000313" key="1">
    <source>
        <dbReference type="EMBL" id="TPX13987.1"/>
    </source>
</evidence>